<evidence type="ECO:0000313" key="7">
    <source>
        <dbReference type="Proteomes" id="UP001519332"/>
    </source>
</evidence>
<comment type="caution">
    <text evidence="6">The sequence shown here is derived from an EMBL/GenBank/DDBJ whole genome shotgun (WGS) entry which is preliminary data.</text>
</comment>
<keyword evidence="1 4" id="KW-0732">Signal</keyword>
<evidence type="ECO:0000256" key="1">
    <source>
        <dbReference type="ARBA" id="ARBA00022729"/>
    </source>
</evidence>
<dbReference type="InterPro" id="IPR013320">
    <property type="entry name" value="ConA-like_dom_sf"/>
</dbReference>
<dbReference type="Proteomes" id="UP001519332">
    <property type="component" value="Unassembled WGS sequence"/>
</dbReference>
<dbReference type="Gene3D" id="2.60.120.200">
    <property type="match status" value="2"/>
</dbReference>
<feature type="chain" id="PRO_5046425355" description="LamG-like jellyroll fold domain-containing protein" evidence="4">
    <location>
        <begin position="22"/>
        <end position="1346"/>
    </location>
</feature>
<feature type="domain" description="LamG-like jellyroll fold" evidence="5">
    <location>
        <begin position="936"/>
        <end position="1079"/>
    </location>
</feature>
<gene>
    <name evidence="6" type="ORF">JOF56_001566</name>
</gene>
<dbReference type="PANTHER" id="PTHR46943">
    <property type="entry name" value="PENTRAXIN-RELATED PROTEIN PTX3"/>
    <property type="match status" value="1"/>
</dbReference>
<protein>
    <recommendedName>
        <fullName evidence="5">LamG-like jellyroll fold domain-containing protein</fullName>
    </recommendedName>
</protein>
<name>A0ABS4T9S6_9PSEU</name>
<reference evidence="6 7" key="1">
    <citation type="submission" date="2021-03" db="EMBL/GenBank/DDBJ databases">
        <title>Sequencing the genomes of 1000 actinobacteria strains.</title>
        <authorList>
            <person name="Klenk H.-P."/>
        </authorList>
    </citation>
    <scope>NUCLEOTIDE SEQUENCE [LARGE SCALE GENOMIC DNA]</scope>
    <source>
        <strain evidence="6 7">DSM 46670</strain>
    </source>
</reference>
<evidence type="ECO:0000256" key="4">
    <source>
        <dbReference type="SAM" id="SignalP"/>
    </source>
</evidence>
<keyword evidence="7" id="KW-1185">Reference proteome</keyword>
<dbReference type="SMART" id="SM00560">
    <property type="entry name" value="LamGL"/>
    <property type="match status" value="2"/>
</dbReference>
<dbReference type="EMBL" id="JAGINW010000001">
    <property type="protein sequence ID" value="MBP2321181.1"/>
    <property type="molecule type" value="Genomic_DNA"/>
</dbReference>
<evidence type="ECO:0000313" key="6">
    <source>
        <dbReference type="EMBL" id="MBP2321181.1"/>
    </source>
</evidence>
<accession>A0ABS4T9S6</accession>
<dbReference type="SUPFAM" id="SSF49899">
    <property type="entry name" value="Concanavalin A-like lectins/glucanases"/>
    <property type="match status" value="2"/>
</dbReference>
<keyword evidence="2" id="KW-1015">Disulfide bond</keyword>
<feature type="domain" description="LamG-like jellyroll fold" evidence="5">
    <location>
        <begin position="722"/>
        <end position="862"/>
    </location>
</feature>
<dbReference type="NCBIfam" id="NF033679">
    <property type="entry name" value="DNRLRE_dom"/>
    <property type="match status" value="1"/>
</dbReference>
<dbReference type="RefSeq" id="WP_209635889.1">
    <property type="nucleotide sequence ID" value="NZ_JAGINW010000001.1"/>
</dbReference>
<dbReference type="InterPro" id="IPR042837">
    <property type="entry name" value="PTX3"/>
</dbReference>
<dbReference type="PANTHER" id="PTHR46943:SF1">
    <property type="entry name" value="PENTRAXIN-RELATED PROTEIN PTX3"/>
    <property type="match status" value="1"/>
</dbReference>
<dbReference type="Pfam" id="PF13385">
    <property type="entry name" value="Laminin_G_3"/>
    <property type="match status" value="2"/>
</dbReference>
<organism evidence="6 7">
    <name type="scientific">Kibdelosporangium banguiense</name>
    <dbReference type="NCBI Taxonomy" id="1365924"/>
    <lineage>
        <taxon>Bacteria</taxon>
        <taxon>Bacillati</taxon>
        <taxon>Actinomycetota</taxon>
        <taxon>Actinomycetes</taxon>
        <taxon>Pseudonocardiales</taxon>
        <taxon>Pseudonocardiaceae</taxon>
        <taxon>Kibdelosporangium</taxon>
    </lineage>
</organism>
<evidence type="ECO:0000259" key="5">
    <source>
        <dbReference type="SMART" id="SM00560"/>
    </source>
</evidence>
<sequence>MVGRRTGALACALLVTLGVMGVVQPPVAMSQQGVTQPETPTVRAKRTGQHVELPEQTSPTTRVFAEPDGTYTMEQNVVPVRGRKDGGWAPIDNTLTFAGNSTVQAKVGAVAQTFSAGGSGPLVTIADGAAKLELTWPRPLPRPELAGDTAIYREVLPGVDLKLRATRQGYAKVLVVKDRAAASNPELRKLSFGLKSAGLTVRREADGTAKALDKAGKEVFQTGKPVMWDATKNLKQIPIEVAADHLAVLPDQALLTGPDTQYPVEIDPDWTVGRAAWALVYGWPVRYAGNSYWFGDGDNIAKVGYSAWEVPAVTARSYFQFDVSGVIGKHVLSAEFNAFEFYSSSCEARPLGLHETGSINPSTSWNNQPWIGQELARVNVAYGHDAGCPGKWLGFNVINAVNNSVAGRSPTTTLMFKAVDEGDTYAWKKFDPNNVSLIVKYNSIPAAPLFKTTDGKDCTLVPQQAYIYNGGPTLKAKPTDPDGGNVKVEFEWYIKGGAWKGSTTTLNQPENTTFGVTIPAGTFTEGQTISWRARTSDGIDWSPWSNDCDATVDTKPPVNPPIVSSTDYPEFGVGGGIGQTGAFTLQPQGDADVVAYKYALHDDPQQVVQAKADGTATALVTPDTDAWLDFYARSVDRAGNVGPVRRYHFRAGIGKPPVGLWRMDSYALSMDAPDGSGNGNHGKVILNGATYPDWSVGRQDDAVHLAGQSYVSTARPAIRTDNTFTVAAWVKADLLENNIWRTAVSQDGTVISAFFLQLSPEHTWRFQMTDSDSDNGRQYVDSDQPAVAGRWTHIAGAFDKSTSTISLYVDGIKQSRTALQRATWNATGATQIGRGLAARTKLDFFKGSIDDVRLYDRLLSQKEMHALATIPTVDEAFYQLDEKSGTGVADVSGNRRQATLSGGASWTEISAVGGGALHLDGATGQVTTGTHIRTDNSFTVAAHVRLTDANEKWQTAVSQDGPKGSGWALRYRPDTKAWSFGLSPQDIDNPAYIDASSPEPAQVGDWVQLTGVYDEADRQVRLYVNSVLVAATPIPAGTRIPEVAGDLVLGRGRVAGASARFWGGEIDQVRVFTGARTEDQIADDARAPRPPAPSLYSGQFSRWITHGWEHVTSNDIVPRGYHFEAPLGFPAPAGAPNTRMLYSCISGTDEFTSTDPACEGKRVLGELGRVYTTVPAGVAGFALYRCAEKTKGELFVSPHADCEGIDATQQGLLGYSRAYKYLTRYRELDGAGELRSTAHMTTGDYRAESSLGVVANFGTPGGHGLVSCRNGSDYFLSNQADCEGKQAVEWTATVWDVPTGAATVELLRCKARGTNELFESVDPGCEGGTVDRSLGYVMPNPEGIPQ</sequence>
<evidence type="ECO:0000256" key="3">
    <source>
        <dbReference type="SAM" id="MobiDB-lite"/>
    </source>
</evidence>
<evidence type="ECO:0000256" key="2">
    <source>
        <dbReference type="ARBA" id="ARBA00023157"/>
    </source>
</evidence>
<feature type="signal peptide" evidence="4">
    <location>
        <begin position="1"/>
        <end position="21"/>
    </location>
</feature>
<feature type="region of interest" description="Disordered" evidence="3">
    <location>
        <begin position="31"/>
        <end position="57"/>
    </location>
</feature>
<dbReference type="InterPro" id="IPR006558">
    <property type="entry name" value="LamG-like"/>
</dbReference>
<proteinExistence type="predicted"/>